<dbReference type="RefSeq" id="WP_083986177.1">
    <property type="nucleotide sequence ID" value="NZ_LDYE01000011.1"/>
</dbReference>
<sequence>MDNPSPLFTVVRGSLDETEAAALHKVLHDKIAQAQAEVNARRDRWAAPENRFNHLPEPFNPTAHNTPLY</sequence>
<accession>A0A2A9DK39</accession>
<dbReference type="AlphaFoldDB" id="A0A2A9DK39"/>
<dbReference type="Pfam" id="PF13822">
    <property type="entry name" value="ACC_epsilon"/>
    <property type="match status" value="1"/>
</dbReference>
<organism evidence="1 2">
    <name type="scientific">Corynebacterium renale</name>
    <dbReference type="NCBI Taxonomy" id="1724"/>
    <lineage>
        <taxon>Bacteria</taxon>
        <taxon>Bacillati</taxon>
        <taxon>Actinomycetota</taxon>
        <taxon>Actinomycetes</taxon>
        <taxon>Mycobacteriales</taxon>
        <taxon>Corynebacteriaceae</taxon>
        <taxon>Corynebacterium</taxon>
    </lineage>
</organism>
<gene>
    <name evidence="1" type="ORF">ATK06_0165</name>
</gene>
<dbReference type="GO" id="GO:0004658">
    <property type="term" value="F:propionyl-CoA carboxylase activity"/>
    <property type="evidence" value="ECO:0007669"/>
    <property type="project" value="InterPro"/>
</dbReference>
<proteinExistence type="predicted"/>
<dbReference type="GO" id="GO:0003989">
    <property type="term" value="F:acetyl-CoA carboxylase activity"/>
    <property type="evidence" value="ECO:0007669"/>
    <property type="project" value="InterPro"/>
</dbReference>
<keyword evidence="2" id="KW-1185">Reference proteome</keyword>
<dbReference type="InterPro" id="IPR032716">
    <property type="entry name" value="ACC_epsilon"/>
</dbReference>
<evidence type="ECO:0000313" key="1">
    <source>
        <dbReference type="EMBL" id="PFG27117.1"/>
    </source>
</evidence>
<protein>
    <submittedName>
        <fullName evidence="1">Acyl-CoA carboxylase epsilon subunit-like protein</fullName>
    </submittedName>
</protein>
<comment type="caution">
    <text evidence="1">The sequence shown here is derived from an EMBL/GenBank/DDBJ whole genome shotgun (WGS) entry which is preliminary data.</text>
</comment>
<dbReference type="STRING" id="1724.GCA_001044175_00276"/>
<name>A0A2A9DK39_9CORY</name>
<dbReference type="EMBL" id="PDJF01000001">
    <property type="protein sequence ID" value="PFG27117.1"/>
    <property type="molecule type" value="Genomic_DNA"/>
</dbReference>
<evidence type="ECO:0000313" key="2">
    <source>
        <dbReference type="Proteomes" id="UP000221653"/>
    </source>
</evidence>
<reference evidence="1 2" key="1">
    <citation type="submission" date="2017-10" db="EMBL/GenBank/DDBJ databases">
        <title>Sequencing the genomes of 1000 actinobacteria strains.</title>
        <authorList>
            <person name="Klenk H.-P."/>
        </authorList>
    </citation>
    <scope>NUCLEOTIDE SEQUENCE [LARGE SCALE GENOMIC DNA]</scope>
    <source>
        <strain evidence="1 2">DSM 20688</strain>
    </source>
</reference>
<dbReference type="Proteomes" id="UP000221653">
    <property type="component" value="Unassembled WGS sequence"/>
</dbReference>